<dbReference type="eggNOG" id="ENOG5030J1A">
    <property type="taxonomic scope" value="Bacteria"/>
</dbReference>
<dbReference type="EMBL" id="CP011307">
    <property type="protein sequence ID" value="ALP92911.1"/>
    <property type="molecule type" value="Genomic_DNA"/>
</dbReference>
<evidence type="ECO:0000313" key="2">
    <source>
        <dbReference type="Proteomes" id="UP000064844"/>
    </source>
</evidence>
<dbReference type="NCBIfam" id="NF038403">
    <property type="entry name" value="perm_prefix_1"/>
    <property type="match status" value="1"/>
</dbReference>
<accession>A0A0S2W0Y3</accession>
<sequence length="234" mass="25352">MERADFAAWCAAVCRHIRYRPARAQAAAELMDHLTDHAAALEDAGAAPEEAARTALAAMGDAGEVGRALDRAHPPLLCASVALTRACAVLLSVAACLFLLPLLFLSAWDLLIYRPVRSIPREEIVRAAAGDTAARIGNKVVVVTDVVQTRDGTLSVCLLEFNVPPILNSFGFYGFQVRDESERIYRGGGQSSGSYFRRSIDSYQDFPPTDSVTLLYDEPGRACQLTIPLEEVTP</sequence>
<dbReference type="STRING" id="1297617.IB211_00516c"/>
<organism evidence="1 2">
    <name type="scientific">Intestinimonas butyriciproducens</name>
    <dbReference type="NCBI Taxonomy" id="1297617"/>
    <lineage>
        <taxon>Bacteria</taxon>
        <taxon>Bacillati</taxon>
        <taxon>Bacillota</taxon>
        <taxon>Clostridia</taxon>
        <taxon>Eubacteriales</taxon>
        <taxon>Intestinimonas</taxon>
    </lineage>
</organism>
<dbReference type="AlphaFoldDB" id="A0A0S2W0Y3"/>
<reference evidence="1 2" key="1">
    <citation type="journal article" date="2015" name="Nat. Commun.">
        <title>Production of butyrate from lysine and the Amadori product fructoselysine by a human gut commensal.</title>
        <authorList>
            <person name="Bui T.P."/>
            <person name="Ritari J."/>
            <person name="Boeren S."/>
            <person name="de Waard P."/>
            <person name="Plugge C.M."/>
            <person name="de Vos W.M."/>
        </authorList>
    </citation>
    <scope>NUCLEOTIDE SEQUENCE [LARGE SCALE GENOMIC DNA]</scope>
    <source>
        <strain evidence="1 2">AF211</strain>
    </source>
</reference>
<gene>
    <name evidence="1" type="ORF">IB211_00516c</name>
</gene>
<dbReference type="InterPro" id="IPR047928">
    <property type="entry name" value="Perm_prefix_1"/>
</dbReference>
<dbReference type="RefSeq" id="WP_058116999.1">
    <property type="nucleotide sequence ID" value="NZ_CP011307.1"/>
</dbReference>
<protein>
    <submittedName>
        <fullName evidence="1">Uncharacterized protein</fullName>
    </submittedName>
</protein>
<evidence type="ECO:0000313" key="1">
    <source>
        <dbReference type="EMBL" id="ALP92911.1"/>
    </source>
</evidence>
<name>A0A0S2W0Y3_9FIRM</name>
<keyword evidence="2" id="KW-1185">Reference proteome</keyword>
<dbReference type="Proteomes" id="UP000064844">
    <property type="component" value="Chromosome"/>
</dbReference>
<proteinExistence type="predicted"/>
<dbReference type="KEGG" id="ibu:IB211_00516c"/>
<reference evidence="2" key="2">
    <citation type="submission" date="2015-04" db="EMBL/GenBank/DDBJ databases">
        <title>A butyrogenic pathway from the amino acid lysine in a human gut commensal.</title>
        <authorList>
            <person name="de Vos W.M."/>
            <person name="Bui N.T.P."/>
            <person name="Plugge C.M."/>
            <person name="Ritari J."/>
        </authorList>
    </citation>
    <scope>NUCLEOTIDE SEQUENCE [LARGE SCALE GENOMIC DNA]</scope>
    <source>
        <strain evidence="2">AF211</strain>
    </source>
</reference>